<dbReference type="EMBL" id="JABEYC010000315">
    <property type="protein sequence ID" value="KAF4979182.1"/>
    <property type="molecule type" value="Genomic_DNA"/>
</dbReference>
<dbReference type="OrthoDB" id="3946009at2759"/>
<accession>A0A8H4XLB1</accession>
<comment type="caution">
    <text evidence="1">The sequence shown here is derived from an EMBL/GenBank/DDBJ whole genome shotgun (WGS) entry which is preliminary data.</text>
</comment>
<protein>
    <submittedName>
        <fullName evidence="1">Uncharacterized protein</fullName>
    </submittedName>
</protein>
<dbReference type="Gene3D" id="1.25.40.10">
    <property type="entry name" value="Tetratricopeptide repeat domain"/>
    <property type="match status" value="1"/>
</dbReference>
<dbReference type="Proteomes" id="UP000635477">
    <property type="component" value="Unassembled WGS sequence"/>
</dbReference>
<reference evidence="1" key="1">
    <citation type="journal article" date="2020" name="BMC Genomics">
        <title>Correction to: Identification and distribution of gene clusters required for synthesis of sphingolipid metabolism inhibitors in diverse species of the filamentous fungus Fusarium.</title>
        <authorList>
            <person name="Kim H.S."/>
            <person name="Lohmar J.M."/>
            <person name="Busman M."/>
            <person name="Brown D.W."/>
            <person name="Naumann T.A."/>
            <person name="Divon H.H."/>
            <person name="Lysoe E."/>
            <person name="Uhlig S."/>
            <person name="Proctor R.H."/>
        </authorList>
    </citation>
    <scope>NUCLEOTIDE SEQUENCE</scope>
    <source>
        <strain evidence="1">NRRL 22465</strain>
    </source>
</reference>
<sequence length="691" mass="78717">MCLCNTIRELADGFDPDKAMLLVADLNKHLAAVRSILGKSKSLTREVRYQVTPNSPRTAKILSVQTIDIATPTQIYERFRDDIPGFWASSADDKHPELRRRLACVTVFLRSKLNGQGWVSSDIASVVQGQKVSELRYAGNKYIKIARKLGDKSLALSYTNLFIDYGDCLPGLEQLLFLISALRGSTIPVELLKSVRVPHRHWADSGEIQSTAAADFGLPLRLIDILSDDEYFIQAGARPEIIQHVLDDNAWAFSLRPDVASLFPDSLSLQTKEDWAAIALRIICFACPPCYEGKFNWPPQTKKAIWNLLDRATDRKRVPLSLKPHAIDALLFFSERDSFAIRCVAVERARSLLRKSMPYYFHASVVLFESIIHRIDGRIDESDAKVKDFLAEIHNDDTRCGNALRGRLHISHIENKIHRYDTDVASYMYSWEGIHPLSTFEIEVTRRLQGTAARYFHSIGDFQTARASLEQHLWLNSTQPIRHNTRLLIVTRLAEIHCELHEYGKAQQILQPELESTEQKRGRPFRRLSLVMVDANIGLGNLDAAEIVLQQLRDIEPPELDDINDQVLHMRRIILVARAAHERLRFDQALQLWRVALQQMDQLSTFKSRHGWIAAVINLSMAHIQLILGDADGGRQSWAAAVEISMNERYEYIIPILATGWLRKIVNAIHQEHGWPFRVMLPGGQPDMTWQ</sequence>
<keyword evidence="2" id="KW-1185">Reference proteome</keyword>
<name>A0A8H4XLB1_9HYPO</name>
<evidence type="ECO:0000313" key="2">
    <source>
        <dbReference type="Proteomes" id="UP000635477"/>
    </source>
</evidence>
<organism evidence="1 2">
    <name type="scientific">Fusarium zealandicum</name>
    <dbReference type="NCBI Taxonomy" id="1053134"/>
    <lineage>
        <taxon>Eukaryota</taxon>
        <taxon>Fungi</taxon>
        <taxon>Dikarya</taxon>
        <taxon>Ascomycota</taxon>
        <taxon>Pezizomycotina</taxon>
        <taxon>Sordariomycetes</taxon>
        <taxon>Hypocreomycetidae</taxon>
        <taxon>Hypocreales</taxon>
        <taxon>Nectriaceae</taxon>
        <taxon>Fusarium</taxon>
        <taxon>Fusarium staphyleae species complex</taxon>
    </lineage>
</organism>
<dbReference type="AlphaFoldDB" id="A0A8H4XLB1"/>
<evidence type="ECO:0000313" key="1">
    <source>
        <dbReference type="EMBL" id="KAF4979182.1"/>
    </source>
</evidence>
<reference evidence="1" key="2">
    <citation type="submission" date="2020-05" db="EMBL/GenBank/DDBJ databases">
        <authorList>
            <person name="Kim H.-S."/>
            <person name="Proctor R.H."/>
            <person name="Brown D.W."/>
        </authorList>
    </citation>
    <scope>NUCLEOTIDE SEQUENCE</scope>
    <source>
        <strain evidence="1">NRRL 22465</strain>
    </source>
</reference>
<gene>
    <name evidence="1" type="ORF">FZEAL_4555</name>
</gene>
<dbReference type="InterPro" id="IPR011990">
    <property type="entry name" value="TPR-like_helical_dom_sf"/>
</dbReference>
<proteinExistence type="predicted"/>